<dbReference type="Gene3D" id="3.30.70.1430">
    <property type="entry name" value="Multidrug efflux transporter AcrB pore domain"/>
    <property type="match status" value="2"/>
</dbReference>
<comment type="caution">
    <text evidence="3">The sequence shown here is derived from an EMBL/GenBank/DDBJ whole genome shotgun (WGS) entry which is preliminary data.</text>
</comment>
<dbReference type="InterPro" id="IPR001036">
    <property type="entry name" value="Acrflvin-R"/>
</dbReference>
<dbReference type="Gene3D" id="3.30.2090.10">
    <property type="entry name" value="Multidrug efflux transporter AcrB TolC docking domain, DN and DC subdomains"/>
    <property type="match status" value="2"/>
</dbReference>
<keyword evidence="4" id="KW-1185">Reference proteome</keyword>
<evidence type="ECO:0000256" key="1">
    <source>
        <dbReference type="SAM" id="MobiDB-lite"/>
    </source>
</evidence>
<proteinExistence type="predicted"/>
<dbReference type="Gene3D" id="1.20.1640.10">
    <property type="entry name" value="Multidrug efflux transporter AcrB transmembrane domain"/>
    <property type="match status" value="2"/>
</dbReference>
<name>A0A9X3E0Q0_9HYPH</name>
<dbReference type="SUPFAM" id="SSF82714">
    <property type="entry name" value="Multidrug efflux transporter AcrB TolC docking domain, DN and DC subdomains"/>
    <property type="match status" value="2"/>
</dbReference>
<protein>
    <submittedName>
        <fullName evidence="3">Efflux RND transporter permease subunit</fullName>
    </submittedName>
</protein>
<feature type="transmembrane region" description="Helical" evidence="2">
    <location>
        <begin position="957"/>
        <end position="977"/>
    </location>
</feature>
<evidence type="ECO:0000313" key="3">
    <source>
        <dbReference type="EMBL" id="MCX5568387.1"/>
    </source>
</evidence>
<dbReference type="GO" id="GO:0005886">
    <property type="term" value="C:plasma membrane"/>
    <property type="evidence" value="ECO:0007669"/>
    <property type="project" value="TreeGrafter"/>
</dbReference>
<dbReference type="GO" id="GO:0042910">
    <property type="term" value="F:xenobiotic transmembrane transporter activity"/>
    <property type="evidence" value="ECO:0007669"/>
    <property type="project" value="TreeGrafter"/>
</dbReference>
<dbReference type="EMBL" id="JAPKNK010000001">
    <property type="protein sequence ID" value="MCX5568387.1"/>
    <property type="molecule type" value="Genomic_DNA"/>
</dbReference>
<feature type="transmembrane region" description="Helical" evidence="2">
    <location>
        <begin position="363"/>
        <end position="383"/>
    </location>
</feature>
<dbReference type="PANTHER" id="PTHR32063">
    <property type="match status" value="1"/>
</dbReference>
<dbReference type="SUPFAM" id="SSF82866">
    <property type="entry name" value="Multidrug efflux transporter AcrB transmembrane domain"/>
    <property type="match status" value="2"/>
</dbReference>
<gene>
    <name evidence="3" type="ORF">OSH07_04185</name>
</gene>
<dbReference type="Proteomes" id="UP001144805">
    <property type="component" value="Unassembled WGS sequence"/>
</dbReference>
<evidence type="ECO:0000313" key="4">
    <source>
        <dbReference type="Proteomes" id="UP001144805"/>
    </source>
</evidence>
<dbReference type="Pfam" id="PF00873">
    <property type="entry name" value="ACR_tran"/>
    <property type="match status" value="1"/>
</dbReference>
<feature type="transmembrane region" description="Helical" evidence="2">
    <location>
        <begin position="880"/>
        <end position="902"/>
    </location>
</feature>
<accession>A0A9X3E0Q0</accession>
<feature type="transmembrane region" description="Helical" evidence="2">
    <location>
        <begin position="908"/>
        <end position="929"/>
    </location>
</feature>
<dbReference type="RefSeq" id="WP_266337329.1">
    <property type="nucleotide sequence ID" value="NZ_JAPKNK010000001.1"/>
</dbReference>
<dbReference type="Gene3D" id="3.30.70.1320">
    <property type="entry name" value="Multidrug efflux transporter AcrB pore domain like"/>
    <property type="match status" value="1"/>
</dbReference>
<dbReference type="PANTHER" id="PTHR32063:SF64">
    <property type="entry name" value="ACRB_ACRD_ACRF FAMILY PROTEIN"/>
    <property type="match status" value="1"/>
</dbReference>
<dbReference type="Gene3D" id="3.30.70.1440">
    <property type="entry name" value="Multidrug efflux transporter AcrB pore domain"/>
    <property type="match status" value="1"/>
</dbReference>
<feature type="transmembrane region" description="Helical" evidence="2">
    <location>
        <begin position="16"/>
        <end position="36"/>
    </location>
</feature>
<feature type="transmembrane region" description="Helical" evidence="2">
    <location>
        <begin position="465"/>
        <end position="492"/>
    </location>
</feature>
<feature type="transmembrane region" description="Helical" evidence="2">
    <location>
        <begin position="983"/>
        <end position="1006"/>
    </location>
</feature>
<feature type="transmembrane region" description="Helical" evidence="2">
    <location>
        <begin position="430"/>
        <end position="453"/>
    </location>
</feature>
<dbReference type="AlphaFoldDB" id="A0A9X3E0Q0"/>
<keyword evidence="2" id="KW-0812">Transmembrane</keyword>
<evidence type="ECO:0000256" key="2">
    <source>
        <dbReference type="SAM" id="Phobius"/>
    </source>
</evidence>
<feature type="region of interest" description="Disordered" evidence="1">
    <location>
        <begin position="1013"/>
        <end position="1032"/>
    </location>
</feature>
<feature type="transmembrane region" description="Helical" evidence="2">
    <location>
        <begin position="341"/>
        <end position="358"/>
    </location>
</feature>
<feature type="compositionally biased region" description="Low complexity" evidence="1">
    <location>
        <begin position="1014"/>
        <end position="1032"/>
    </location>
</feature>
<organism evidence="3 4">
    <name type="scientific">Kaistia nematophila</name>
    <dbReference type="NCBI Taxonomy" id="2994654"/>
    <lineage>
        <taxon>Bacteria</taxon>
        <taxon>Pseudomonadati</taxon>
        <taxon>Pseudomonadota</taxon>
        <taxon>Alphaproteobacteria</taxon>
        <taxon>Hyphomicrobiales</taxon>
        <taxon>Kaistiaceae</taxon>
        <taxon>Kaistia</taxon>
    </lineage>
</organism>
<sequence>MSGLNLSAWSLNHRSFVVYWMIAVMVAGIASFINLGRNEDPPITIKTMIVHAVWPGATIEDTLNQVTERLERKIQEIPEVDDVRSSTSAGSTTLFVNLRQEVTSAEVPDVWYEVRKGIGDIRQTLPAGVLGPFFNDSFGDTFGIIYGFTADGFTHRELRDYVEAARSRLLHVPDVSQIEIIGAQDEKIYVEFSTEQLAGMGIDRSALLNALRAQNVVSPAGVLETGEERISLRVSGAFENEQDLLDINFVANGRLVRLRDIAQVRRGYASPPQPQFRVNGQPAIGLGIAMRDGGDILALGKNIRAAMSEITADLPLGIQPTLVADQAVVVDEAIGDFTTSLWQAIAIIAVVSFVSLGIRAGTVVALAIPISLAMVFVVMSIVGIDLQRISLGALIIALSLLVDDAMTTVDSMTSRLAAGETKEAAAANTFQTLALAMLTGTLVTAAGFVPIGFARSSAGEYTFSIFAVVGIALVVSWLGAVIFSPLIGAVLLKAPKEKADPNKVNVIVRVFRAILLTAMRMRWVTIGLTLACFVGAILLAPHVPRQFFPASDRTELMVDLRLRQNASIYESGDVSARFDAIMKDDPDVARWSTYIGRGAIRFYLPLNVELPNEFFAQAVVIAKDVDARLRLEERLEKKLAEQFPDSVSRVAPLELGPPVGWPVQYRVSGPDVDKVRDISMSLAQIVSGNPDTRRVNFDWMEPARMVRVKIDQDQARLLGLSSQALSAALNSVVTGTTVTQVRDDIYLVDVVARATNEQRISLANLQTLQVPLPNGRTVPLRQFATFEYGQEYPVIWRRDRVPTLTVQADVVPGGSPEAVVEALEKPVEALRGTLPLGYDIVVGGVVEESAQSLASVMAVVPIMLFLMVSFLMAQLQSFGRLFLVLCVVPMGLIGVVGSLFLFNRPLGFVAILGILSLLGLIAKNAVILIEQIEAERRRGLSIWDAVLEATVSRFRPIMLTAISTVLGMIPIAATIFWGPMAFAIMGGLLVATLLTLVFLPTLYVTFYRGKEGEPAPAAVDASPAAPLPAAKA</sequence>
<feature type="transmembrane region" description="Helical" evidence="2">
    <location>
        <begin position="523"/>
        <end position="543"/>
    </location>
</feature>
<reference evidence="3" key="1">
    <citation type="submission" date="2022-11" db="EMBL/GenBank/DDBJ databases">
        <title>Biodiversity and phylogenetic relationships of bacteria.</title>
        <authorList>
            <person name="Machado R.A.R."/>
            <person name="Bhat A."/>
            <person name="Loulou A."/>
            <person name="Kallel S."/>
        </authorList>
    </citation>
    <scope>NUCLEOTIDE SEQUENCE</scope>
    <source>
        <strain evidence="3">K-TC2</strain>
    </source>
</reference>
<keyword evidence="2" id="KW-1133">Transmembrane helix</keyword>
<keyword evidence="2" id="KW-0472">Membrane</keyword>
<dbReference type="InterPro" id="IPR027463">
    <property type="entry name" value="AcrB_DN_DC_subdom"/>
</dbReference>
<dbReference type="PRINTS" id="PR00702">
    <property type="entry name" value="ACRIFLAVINRP"/>
</dbReference>
<feature type="transmembrane region" description="Helical" evidence="2">
    <location>
        <begin position="853"/>
        <end position="873"/>
    </location>
</feature>
<dbReference type="SUPFAM" id="SSF82693">
    <property type="entry name" value="Multidrug efflux transporter AcrB pore domain, PN1, PN2, PC1 and PC2 subdomains"/>
    <property type="match status" value="2"/>
</dbReference>